<protein>
    <recommendedName>
        <fullName evidence="5">DoxX family protein</fullName>
    </recommendedName>
</protein>
<organism evidence="3 4">
    <name type="scientific">Dokdonia ponticola</name>
    <dbReference type="NCBI Taxonomy" id="2041041"/>
    <lineage>
        <taxon>Bacteria</taxon>
        <taxon>Pseudomonadati</taxon>
        <taxon>Bacteroidota</taxon>
        <taxon>Flavobacteriia</taxon>
        <taxon>Flavobacteriales</taxon>
        <taxon>Flavobacteriaceae</taxon>
        <taxon>Dokdonia</taxon>
    </lineage>
</organism>
<keyword evidence="1" id="KW-0472">Membrane</keyword>
<keyword evidence="2" id="KW-0732">Signal</keyword>
<feature type="transmembrane region" description="Helical" evidence="1">
    <location>
        <begin position="420"/>
        <end position="438"/>
    </location>
</feature>
<evidence type="ECO:0000313" key="4">
    <source>
        <dbReference type="Proteomes" id="UP001596043"/>
    </source>
</evidence>
<sequence>MKKILILLFTTLLSLSIYSQNIKEVSRDWTSFSQFIEVKADTIKKFKVVGYAKVAKSDEKAWAGIWARVDNKPEQGSGFFDNMQDRPITSNTWASYSIEGTIDARSDRLVFGGICMNNGKFFFDKFELYIEDATGEYQPVAIKNASFETKVTDRIIPAWSPGISSDNSTFVREFTSSNSEDRVDGDYSILIEGKGISKDTGNTEAMLPYIGIYVCLLYLFLLLFIFMTYTSSTEEDKWSGLSKIGFRFLCIYFLFIILFQNNGAYPFFGLIDQKPVELMQQLATWSGKVIVGIPYDINTGPNGSGDTTYDYLVIFITFTVASIGTLIWSILDRKRANYKNLYYWLTTGIRYYVGLMLISYGLVKVIQLQFSAPNFYRLMETYGESSPMGLAWTFLGFSEGYNLFMGIAEVSAGLLLFRRTLTFGAIITLMTALNVMAVNYFFDVPVKILSTHLVLMTLFLLSRDIKKVMKFLVTNQPLERLTLIERPKLKKGIRIGLYVVKALIVANALGYGLYNVVQSKERYGLNDPKPALYGVYEVTDYVVNGDTLVDYKSDVRWKNMRFEKEGRVQVQKMNKESVYYNVAVDTTLQNIRFSSLDNSSDYFDFKYRRADKTLEFKYIHKNDTISGQARPMDENDFLLINRGFHWISENPYNR</sequence>
<dbReference type="Proteomes" id="UP001596043">
    <property type="component" value="Unassembled WGS sequence"/>
</dbReference>
<keyword evidence="1" id="KW-0812">Transmembrane</keyword>
<feature type="transmembrane region" description="Helical" evidence="1">
    <location>
        <begin position="241"/>
        <end position="259"/>
    </location>
</feature>
<feature type="transmembrane region" description="Helical" evidence="1">
    <location>
        <begin position="351"/>
        <end position="370"/>
    </location>
</feature>
<name>A0ABV9HS43_9FLAO</name>
<evidence type="ECO:0008006" key="5">
    <source>
        <dbReference type="Google" id="ProtNLM"/>
    </source>
</evidence>
<evidence type="ECO:0000313" key="3">
    <source>
        <dbReference type="EMBL" id="MFC4632520.1"/>
    </source>
</evidence>
<feature type="transmembrane region" description="Helical" evidence="1">
    <location>
        <begin position="311"/>
        <end position="331"/>
    </location>
</feature>
<reference evidence="4" key="1">
    <citation type="journal article" date="2019" name="Int. J. Syst. Evol. Microbiol.">
        <title>The Global Catalogue of Microorganisms (GCM) 10K type strain sequencing project: providing services to taxonomists for standard genome sequencing and annotation.</title>
        <authorList>
            <consortium name="The Broad Institute Genomics Platform"/>
            <consortium name="The Broad Institute Genome Sequencing Center for Infectious Disease"/>
            <person name="Wu L."/>
            <person name="Ma J."/>
        </authorList>
    </citation>
    <scope>NUCLEOTIDE SEQUENCE [LARGE SCALE GENOMIC DNA]</scope>
    <source>
        <strain evidence="4">YJ-61-S</strain>
    </source>
</reference>
<feature type="chain" id="PRO_5046399154" description="DoxX family protein" evidence="2">
    <location>
        <begin position="20"/>
        <end position="654"/>
    </location>
</feature>
<proteinExistence type="predicted"/>
<evidence type="ECO:0000256" key="2">
    <source>
        <dbReference type="SAM" id="SignalP"/>
    </source>
</evidence>
<feature type="transmembrane region" description="Helical" evidence="1">
    <location>
        <begin position="206"/>
        <end position="229"/>
    </location>
</feature>
<dbReference type="EMBL" id="JBHSFV010000001">
    <property type="protein sequence ID" value="MFC4632520.1"/>
    <property type="molecule type" value="Genomic_DNA"/>
</dbReference>
<feature type="signal peptide" evidence="2">
    <location>
        <begin position="1"/>
        <end position="19"/>
    </location>
</feature>
<comment type="caution">
    <text evidence="3">The sequence shown here is derived from an EMBL/GenBank/DDBJ whole genome shotgun (WGS) entry which is preliminary data.</text>
</comment>
<keyword evidence="1" id="KW-1133">Transmembrane helix</keyword>
<feature type="transmembrane region" description="Helical" evidence="1">
    <location>
        <begin position="444"/>
        <end position="461"/>
    </location>
</feature>
<evidence type="ECO:0000256" key="1">
    <source>
        <dbReference type="SAM" id="Phobius"/>
    </source>
</evidence>
<feature type="transmembrane region" description="Helical" evidence="1">
    <location>
        <begin position="390"/>
        <end position="408"/>
    </location>
</feature>
<accession>A0ABV9HS43</accession>
<keyword evidence="4" id="KW-1185">Reference proteome</keyword>
<gene>
    <name evidence="3" type="ORF">ACFO3O_01275</name>
</gene>
<feature type="transmembrane region" description="Helical" evidence="1">
    <location>
        <begin position="495"/>
        <end position="514"/>
    </location>
</feature>
<dbReference type="RefSeq" id="WP_379976719.1">
    <property type="nucleotide sequence ID" value="NZ_JBHSFV010000001.1"/>
</dbReference>